<comment type="subcellular location">
    <subcellularLocation>
        <location evidence="1 7">Membrane</location>
        <topology evidence="1 7">Multi-pass membrane protein</topology>
    </subcellularLocation>
</comment>
<sequence length="499" mass="54180">MVPSTSEPDETSSSLIAHEPLIDRPVSPQTVNPRASSRVLLRLYISHSLSTWNSRMFEFGAVLFLASIFPGTLLYASIYALVRSLSAVVLSSLLGSVVDQSNRLTALRHSIVWQRLPVAGSCACFVVLLASSNLTLRILLFLTTVVLACFEKLAATANTVAVERDWAIVVADALEIPRQDLNASMRRIDLFCKLIAPIFISLVDGFSTKAAIWTTLGVNVSCVAVEYVAIAQVYASVSQLGRNMPAAGSEGALGSATETRSVAQRFKQRITDAAAPWKEYTRSPLFLASFALSLLYLTVLSFGATMVTYLLHTGFTPLQVSAMRIGAVAAELSGTWAAPFIMNRIGPIRSGLWFLNWQFVCLVTAVAAFALLDPSSQVVAVSLIVGVALSRVGLWGFDLSVQFLVQEGVDEDCRARFSATEIALQNIFELLSFATTIAFPSPEQFKYPVYISYGAIAMAAAFFAAYVRKERGHLLHTSKCLGGDKKGLVPGEVLYHRVR</sequence>
<dbReference type="GeneID" id="63865037"/>
<dbReference type="GO" id="GO:0005381">
    <property type="term" value="F:iron ion transmembrane transporter activity"/>
    <property type="evidence" value="ECO:0007669"/>
    <property type="project" value="UniProtKB-UniRule"/>
</dbReference>
<feature type="transmembrane region" description="Helical" evidence="7">
    <location>
        <begin position="285"/>
        <end position="311"/>
    </location>
</feature>
<dbReference type="AlphaFoldDB" id="A0A8G1RIX1"/>
<comment type="function">
    <text evidence="7">May be involved in iron transport and iron homeostasis.</text>
</comment>
<dbReference type="RefSeq" id="XP_040795268.1">
    <property type="nucleotide sequence ID" value="XM_040947704.1"/>
</dbReference>
<dbReference type="SUPFAM" id="SSF103473">
    <property type="entry name" value="MFS general substrate transporter"/>
    <property type="match status" value="1"/>
</dbReference>
<dbReference type="Gene3D" id="1.20.1250.20">
    <property type="entry name" value="MFS general substrate transporter like domains"/>
    <property type="match status" value="1"/>
</dbReference>
<feature type="transmembrane region" description="Helical" evidence="7">
    <location>
        <begin position="378"/>
        <end position="401"/>
    </location>
</feature>
<organism evidence="8 9">
    <name type="scientific">Aspergillus fijiensis CBS 313.89</name>
    <dbReference type="NCBI Taxonomy" id="1448319"/>
    <lineage>
        <taxon>Eukaryota</taxon>
        <taxon>Fungi</taxon>
        <taxon>Dikarya</taxon>
        <taxon>Ascomycota</taxon>
        <taxon>Pezizomycotina</taxon>
        <taxon>Eurotiomycetes</taxon>
        <taxon>Eurotiomycetidae</taxon>
        <taxon>Eurotiales</taxon>
        <taxon>Aspergillaceae</taxon>
        <taxon>Aspergillus</taxon>
    </lineage>
</organism>
<evidence type="ECO:0000313" key="8">
    <source>
        <dbReference type="EMBL" id="RAK71256.1"/>
    </source>
</evidence>
<evidence type="ECO:0000256" key="7">
    <source>
        <dbReference type="RuleBase" id="RU365065"/>
    </source>
</evidence>
<keyword evidence="5 7" id="KW-1133">Transmembrane helix</keyword>
<dbReference type="VEuPathDB" id="FungiDB:BO72DRAFT_481880"/>
<dbReference type="Pfam" id="PF06963">
    <property type="entry name" value="FPN1"/>
    <property type="match status" value="1"/>
</dbReference>
<keyword evidence="4 7" id="KW-0812">Transmembrane</keyword>
<feature type="transmembrane region" description="Helical" evidence="7">
    <location>
        <begin position="354"/>
        <end position="372"/>
    </location>
</feature>
<comment type="similarity">
    <text evidence="2 7">Belongs to the ferroportin (FP) (TC 2.A.100) family. SLC40A subfamily.</text>
</comment>
<keyword evidence="6 7" id="KW-0472">Membrane</keyword>
<dbReference type="PANTHER" id="PTHR11660">
    <property type="entry name" value="SOLUTE CARRIER FAMILY 40 MEMBER"/>
    <property type="match status" value="1"/>
</dbReference>
<evidence type="ECO:0000256" key="3">
    <source>
        <dbReference type="ARBA" id="ARBA00022448"/>
    </source>
</evidence>
<gene>
    <name evidence="8" type="ORF">BO72DRAFT_481880</name>
</gene>
<dbReference type="EMBL" id="KZ824728">
    <property type="protein sequence ID" value="RAK71256.1"/>
    <property type="molecule type" value="Genomic_DNA"/>
</dbReference>
<evidence type="ECO:0000256" key="2">
    <source>
        <dbReference type="ARBA" id="ARBA00006279"/>
    </source>
</evidence>
<evidence type="ECO:0000256" key="5">
    <source>
        <dbReference type="ARBA" id="ARBA00022989"/>
    </source>
</evidence>
<accession>A0A8G1RIX1</accession>
<keyword evidence="9" id="KW-1185">Reference proteome</keyword>
<dbReference type="GO" id="GO:0016020">
    <property type="term" value="C:membrane"/>
    <property type="evidence" value="ECO:0007669"/>
    <property type="project" value="UniProtKB-SubCell"/>
</dbReference>
<evidence type="ECO:0000256" key="4">
    <source>
        <dbReference type="ARBA" id="ARBA00022692"/>
    </source>
</evidence>
<comment type="caution">
    <text evidence="7">Lacks conserved residue(s) required for the propagation of feature annotation.</text>
</comment>
<dbReference type="InterPro" id="IPR009716">
    <property type="entry name" value="Ferroportin-1"/>
</dbReference>
<dbReference type="Proteomes" id="UP000249789">
    <property type="component" value="Unassembled WGS sequence"/>
</dbReference>
<feature type="transmembrane region" description="Helical" evidence="7">
    <location>
        <begin position="59"/>
        <end position="82"/>
    </location>
</feature>
<keyword evidence="7" id="KW-0406">Ion transport</keyword>
<name>A0A8G1RIX1_9EURO</name>
<dbReference type="CDD" id="cd17480">
    <property type="entry name" value="MFS_SLC40A1_like"/>
    <property type="match status" value="1"/>
</dbReference>
<proteinExistence type="inferred from homology"/>
<evidence type="ECO:0000256" key="1">
    <source>
        <dbReference type="ARBA" id="ARBA00004141"/>
    </source>
</evidence>
<dbReference type="InterPro" id="IPR036259">
    <property type="entry name" value="MFS_trans_sf"/>
</dbReference>
<feature type="transmembrane region" description="Helical" evidence="7">
    <location>
        <begin position="447"/>
        <end position="467"/>
    </location>
</feature>
<reference evidence="8 9" key="1">
    <citation type="submission" date="2018-02" db="EMBL/GenBank/DDBJ databases">
        <title>The genomes of Aspergillus section Nigri reveals drivers in fungal speciation.</title>
        <authorList>
            <consortium name="DOE Joint Genome Institute"/>
            <person name="Vesth T.C."/>
            <person name="Nybo J."/>
            <person name="Theobald S."/>
            <person name="Brandl J."/>
            <person name="Frisvad J.C."/>
            <person name="Nielsen K.F."/>
            <person name="Lyhne E.K."/>
            <person name="Kogle M.E."/>
            <person name="Kuo A."/>
            <person name="Riley R."/>
            <person name="Clum A."/>
            <person name="Nolan M."/>
            <person name="Lipzen A."/>
            <person name="Salamov A."/>
            <person name="Henrissat B."/>
            <person name="Wiebenga A."/>
            <person name="De vries R.P."/>
            <person name="Grigoriev I.V."/>
            <person name="Mortensen U.H."/>
            <person name="Andersen M.R."/>
            <person name="Baker S.E."/>
        </authorList>
    </citation>
    <scope>NUCLEOTIDE SEQUENCE [LARGE SCALE GENOMIC DNA]</scope>
    <source>
        <strain evidence="8 9">CBS 313.89</strain>
    </source>
</reference>
<protein>
    <recommendedName>
        <fullName evidence="7">Solute carrier family 40 member</fullName>
    </recommendedName>
</protein>
<evidence type="ECO:0000313" key="9">
    <source>
        <dbReference type="Proteomes" id="UP000249789"/>
    </source>
</evidence>
<dbReference type="OrthoDB" id="648861at2759"/>
<keyword evidence="3 7" id="KW-0813">Transport</keyword>
<dbReference type="PANTHER" id="PTHR11660:SF57">
    <property type="entry name" value="SOLUTE CARRIER FAMILY 40 MEMBER"/>
    <property type="match status" value="1"/>
</dbReference>
<evidence type="ECO:0000256" key="6">
    <source>
        <dbReference type="ARBA" id="ARBA00023136"/>
    </source>
</evidence>